<dbReference type="SUPFAM" id="SSF103088">
    <property type="entry name" value="OmpA-like"/>
    <property type="match status" value="1"/>
</dbReference>
<dbReference type="PROSITE" id="PS51257">
    <property type="entry name" value="PROKAR_LIPOPROTEIN"/>
    <property type="match status" value="1"/>
</dbReference>
<dbReference type="HOGENOM" id="CLU_016890_6_4_4"/>
<dbReference type="PROSITE" id="PS51123">
    <property type="entry name" value="OMPA_2"/>
    <property type="match status" value="1"/>
</dbReference>
<evidence type="ECO:0000256" key="3">
    <source>
        <dbReference type="ARBA" id="ARBA00023237"/>
    </source>
</evidence>
<protein>
    <submittedName>
        <fullName evidence="6">OmpA family protein</fullName>
    </submittedName>
</protein>
<dbReference type="PROSITE" id="PS01068">
    <property type="entry name" value="OMPA_1"/>
    <property type="match status" value="1"/>
</dbReference>
<dbReference type="GO" id="GO:0009279">
    <property type="term" value="C:cell outer membrane"/>
    <property type="evidence" value="ECO:0007669"/>
    <property type="project" value="UniProtKB-SubCell"/>
</dbReference>
<sequence>MRCHMNAKLTLRLPLQWSVLAVAGALLAGCQTPQGGNAAVGTGVGAATGAGLGAIFGGGKGAAIGAAAGAAVGGMTGYNWQAIKNKLSGATAGTGTQVSEQPDGSLKLNIPSSVSFDTNSYAIKPSFTPVLDQVAQTLTQHPELVAHVVGHTDSTGQPRYNQMLSQERAQSVAQYLALHGVAAQRLAAEGRGQSQPIADNSTEAGRAQNRRVEIYLRATLQPRG</sequence>
<dbReference type="PRINTS" id="PR01021">
    <property type="entry name" value="OMPADOMAIN"/>
</dbReference>
<dbReference type="InterPro" id="IPR036737">
    <property type="entry name" value="OmpA-like_sf"/>
</dbReference>
<dbReference type="AlphaFoldDB" id="E5ANF8"/>
<dbReference type="InterPro" id="IPR006690">
    <property type="entry name" value="OMPA-like_CS"/>
</dbReference>
<name>E5ANF8_MYCRK</name>
<dbReference type="PANTHER" id="PTHR30329:SF21">
    <property type="entry name" value="LIPOPROTEIN YIAD-RELATED"/>
    <property type="match status" value="1"/>
</dbReference>
<dbReference type="InterPro" id="IPR050330">
    <property type="entry name" value="Bact_OuterMem_StrucFunc"/>
</dbReference>
<evidence type="ECO:0000256" key="1">
    <source>
        <dbReference type="ARBA" id="ARBA00004442"/>
    </source>
</evidence>
<evidence type="ECO:0000256" key="4">
    <source>
        <dbReference type="PROSITE-ProRule" id="PRU00473"/>
    </source>
</evidence>
<dbReference type="CDD" id="cd07185">
    <property type="entry name" value="OmpA_C-like"/>
    <property type="match status" value="1"/>
</dbReference>
<proteinExistence type="predicted"/>
<dbReference type="eggNOG" id="COG2885">
    <property type="taxonomic scope" value="Bacteria"/>
</dbReference>
<dbReference type="Pfam" id="PF13441">
    <property type="entry name" value="Gly-zipper_YMGG"/>
    <property type="match status" value="1"/>
</dbReference>
<dbReference type="EMBL" id="FR687359">
    <property type="protein sequence ID" value="CBW74140.1"/>
    <property type="molecule type" value="Genomic_DNA"/>
</dbReference>
<dbReference type="InterPro" id="IPR006664">
    <property type="entry name" value="OMP_bac"/>
</dbReference>
<dbReference type="Gene3D" id="3.30.1330.60">
    <property type="entry name" value="OmpA-like domain"/>
    <property type="match status" value="1"/>
</dbReference>
<organism evidence="6 7">
    <name type="scientific">Mycetohabitans rhizoxinica (strain DSM 19002 / CIP 109453 / HKI 454)</name>
    <name type="common">Paraburkholderia rhizoxinica</name>
    <dbReference type="NCBI Taxonomy" id="882378"/>
    <lineage>
        <taxon>Bacteria</taxon>
        <taxon>Pseudomonadati</taxon>
        <taxon>Pseudomonadota</taxon>
        <taxon>Betaproteobacteria</taxon>
        <taxon>Burkholderiales</taxon>
        <taxon>Burkholderiaceae</taxon>
        <taxon>Mycetohabitans</taxon>
    </lineage>
</organism>
<evidence type="ECO:0000256" key="2">
    <source>
        <dbReference type="ARBA" id="ARBA00023136"/>
    </source>
</evidence>
<evidence type="ECO:0000259" key="5">
    <source>
        <dbReference type="PROSITE" id="PS51123"/>
    </source>
</evidence>
<evidence type="ECO:0000313" key="6">
    <source>
        <dbReference type="EMBL" id="CBW74140.1"/>
    </source>
</evidence>
<dbReference type="Proteomes" id="UP000007437">
    <property type="component" value="Chromosome"/>
</dbReference>
<accession>E5ANF8</accession>
<comment type="subcellular location">
    <subcellularLocation>
        <location evidence="1">Cell outer membrane</location>
    </subcellularLocation>
</comment>
<dbReference type="InterPro" id="IPR027367">
    <property type="entry name" value="Gly-zipper_YMGG"/>
</dbReference>
<dbReference type="KEGG" id="brh:RBRH_03126"/>
<keyword evidence="3" id="KW-0998">Cell outer membrane</keyword>
<keyword evidence="2 4" id="KW-0472">Membrane</keyword>
<dbReference type="Pfam" id="PF00691">
    <property type="entry name" value="OmpA"/>
    <property type="match status" value="1"/>
</dbReference>
<feature type="domain" description="OmpA-like" evidence="5">
    <location>
        <begin position="103"/>
        <end position="220"/>
    </location>
</feature>
<reference evidence="6 7" key="1">
    <citation type="journal article" date="2011" name="J. Bacteriol.">
        <title>Complete genome sequence of Burkholderia rhizoxinica, an endosymbiont of Rhizopus microsporus.</title>
        <authorList>
            <person name="Lackner G."/>
            <person name="Moebius N."/>
            <person name="Partida-Martinez L."/>
            <person name="Hertweck C."/>
        </authorList>
    </citation>
    <scope>NUCLEOTIDE SEQUENCE [LARGE SCALE GENOMIC DNA]</scope>
    <source>
        <strain evidence="7">DSM 19002 / CIP 109453 / HKI 454</strain>
    </source>
</reference>
<dbReference type="PANTHER" id="PTHR30329">
    <property type="entry name" value="STATOR ELEMENT OF FLAGELLAR MOTOR COMPLEX"/>
    <property type="match status" value="1"/>
</dbReference>
<dbReference type="STRING" id="882378.RBRH_03126"/>
<evidence type="ECO:0000313" key="7">
    <source>
        <dbReference type="Proteomes" id="UP000007437"/>
    </source>
</evidence>
<gene>
    <name evidence="6" type="ordered locus">RBRH_03126</name>
</gene>
<dbReference type="InterPro" id="IPR006665">
    <property type="entry name" value="OmpA-like"/>
</dbReference>